<dbReference type="PATRIC" id="fig|1420583.3.peg.1034"/>
<dbReference type="AlphaFoldDB" id="A0A0J7Y4Z3"/>
<dbReference type="EMBL" id="JACT01000001">
    <property type="protein sequence ID" value="KMS58732.1"/>
    <property type="molecule type" value="Genomic_DNA"/>
</dbReference>
<comment type="caution">
    <text evidence="2">The sequence shown here is derived from an EMBL/GenBank/DDBJ whole genome shotgun (WGS) entry which is preliminary data.</text>
</comment>
<keyword evidence="3" id="KW-1185">Reference proteome</keyword>
<evidence type="ECO:0000313" key="3">
    <source>
        <dbReference type="Proteomes" id="UP000052232"/>
    </source>
</evidence>
<reference evidence="2 3" key="1">
    <citation type="journal article" date="2015" name="G3 (Bethesda)">
        <title>Insights into Ongoing Evolution of the Hexachlorocyclohexane Catabolic Pathway from Comparative Genomics of Ten Sphingomonadaceae Strains.</title>
        <authorList>
            <person name="Pearce S.L."/>
            <person name="Oakeshott J.G."/>
            <person name="Pandey G."/>
        </authorList>
    </citation>
    <scope>NUCLEOTIDE SEQUENCE [LARGE SCALE GENOMIC DNA]</scope>
    <source>
        <strain evidence="2 3">LL01</strain>
    </source>
</reference>
<proteinExistence type="predicted"/>
<accession>A0A0J7Y4Z3</accession>
<dbReference type="Proteomes" id="UP000052232">
    <property type="component" value="Unassembled WGS sequence"/>
</dbReference>
<organism evidence="2 3">
    <name type="scientific">Sphingobium cupriresistens LL01</name>
    <dbReference type="NCBI Taxonomy" id="1420583"/>
    <lineage>
        <taxon>Bacteria</taxon>
        <taxon>Pseudomonadati</taxon>
        <taxon>Pseudomonadota</taxon>
        <taxon>Alphaproteobacteria</taxon>
        <taxon>Sphingomonadales</taxon>
        <taxon>Sphingomonadaceae</taxon>
        <taxon>Sphingobium</taxon>
    </lineage>
</organism>
<name>A0A0J7Y4Z3_9SPHN</name>
<sequence>MADDHGKVDEGVATILVIESLFGRGVGSDRGGEPDKSAMGRARGLS</sequence>
<evidence type="ECO:0000313" key="2">
    <source>
        <dbReference type="EMBL" id="KMS58732.1"/>
    </source>
</evidence>
<dbReference type="RefSeq" id="WP_165363650.1">
    <property type="nucleotide sequence ID" value="NZ_KQ130434.1"/>
</dbReference>
<feature type="region of interest" description="Disordered" evidence="1">
    <location>
        <begin position="24"/>
        <end position="46"/>
    </location>
</feature>
<gene>
    <name evidence="2" type="ORF">V473_05145</name>
</gene>
<protein>
    <submittedName>
        <fullName evidence="2">Uncharacterized protein</fullName>
    </submittedName>
</protein>
<evidence type="ECO:0000256" key="1">
    <source>
        <dbReference type="SAM" id="MobiDB-lite"/>
    </source>
</evidence>